<protein>
    <submittedName>
        <fullName evidence="3">Uncharacterized protein</fullName>
    </submittedName>
</protein>
<dbReference type="EMBL" id="CP032568">
    <property type="protein sequence ID" value="AYF74700.1"/>
    <property type="molecule type" value="Genomic_DNA"/>
</dbReference>
<gene>
    <name evidence="3" type="ORF">D7D52_13420</name>
</gene>
<organism evidence="3 4">
    <name type="scientific">Nocardia yunnanensis</name>
    <dbReference type="NCBI Taxonomy" id="2382165"/>
    <lineage>
        <taxon>Bacteria</taxon>
        <taxon>Bacillati</taxon>
        <taxon>Actinomycetota</taxon>
        <taxon>Actinomycetes</taxon>
        <taxon>Mycobacteriales</taxon>
        <taxon>Nocardiaceae</taxon>
        <taxon>Nocardia</taxon>
    </lineage>
</organism>
<sequence length="103" mass="10593">MSAITTPRRRLALRLAAAGALAAIPLAVIALPANAATPEDNAPVAAQPIDGQWHHHHHHHDGDGWNGNGDNDNGWNGNGWDNNAPAPALPGLPGVPLPSTGSF</sequence>
<feature type="compositionally biased region" description="Low complexity" evidence="1">
    <location>
        <begin position="68"/>
        <end position="86"/>
    </location>
</feature>
<name>A0A386ZAN8_9NOCA</name>
<evidence type="ECO:0000313" key="4">
    <source>
        <dbReference type="Proteomes" id="UP000267164"/>
    </source>
</evidence>
<evidence type="ECO:0000256" key="2">
    <source>
        <dbReference type="SAM" id="SignalP"/>
    </source>
</evidence>
<proteinExistence type="predicted"/>
<evidence type="ECO:0000313" key="3">
    <source>
        <dbReference type="EMBL" id="AYF74700.1"/>
    </source>
</evidence>
<dbReference type="KEGG" id="nyu:D7D52_13420"/>
<dbReference type="Proteomes" id="UP000267164">
    <property type="component" value="Chromosome"/>
</dbReference>
<feature type="compositionally biased region" description="Pro residues" evidence="1">
    <location>
        <begin position="87"/>
        <end position="96"/>
    </location>
</feature>
<accession>A0A386ZAN8</accession>
<keyword evidence="4" id="KW-1185">Reference proteome</keyword>
<feature type="signal peptide" evidence="2">
    <location>
        <begin position="1"/>
        <end position="35"/>
    </location>
</feature>
<dbReference type="RefSeq" id="WP_120736618.1">
    <property type="nucleotide sequence ID" value="NZ_CP032568.1"/>
</dbReference>
<evidence type="ECO:0000256" key="1">
    <source>
        <dbReference type="SAM" id="MobiDB-lite"/>
    </source>
</evidence>
<feature type="region of interest" description="Disordered" evidence="1">
    <location>
        <begin position="38"/>
        <end position="103"/>
    </location>
</feature>
<dbReference type="InterPro" id="IPR006311">
    <property type="entry name" value="TAT_signal"/>
</dbReference>
<dbReference type="AlphaFoldDB" id="A0A386ZAN8"/>
<reference evidence="3 4" key="1">
    <citation type="submission" date="2018-09" db="EMBL/GenBank/DDBJ databases">
        <title>Nocardia yunnanensis sp. nov., an actinomycete isolated from a soil sample.</title>
        <authorList>
            <person name="Zhang J."/>
        </authorList>
    </citation>
    <scope>NUCLEOTIDE SEQUENCE [LARGE SCALE GENOMIC DNA]</scope>
    <source>
        <strain evidence="3 4">CFHS0054</strain>
    </source>
</reference>
<feature type="chain" id="PRO_5017371557" evidence="2">
    <location>
        <begin position="36"/>
        <end position="103"/>
    </location>
</feature>
<dbReference type="PROSITE" id="PS51318">
    <property type="entry name" value="TAT"/>
    <property type="match status" value="1"/>
</dbReference>
<keyword evidence="2" id="KW-0732">Signal</keyword>